<organism evidence="3">
    <name type="scientific">Ixodes ricinus</name>
    <name type="common">Common tick</name>
    <name type="synonym">Acarus ricinus</name>
    <dbReference type="NCBI Taxonomy" id="34613"/>
    <lineage>
        <taxon>Eukaryota</taxon>
        <taxon>Metazoa</taxon>
        <taxon>Ecdysozoa</taxon>
        <taxon>Arthropoda</taxon>
        <taxon>Chelicerata</taxon>
        <taxon>Arachnida</taxon>
        <taxon>Acari</taxon>
        <taxon>Parasitiformes</taxon>
        <taxon>Ixodida</taxon>
        <taxon>Ixodoidea</taxon>
        <taxon>Ixodidae</taxon>
        <taxon>Ixodinae</taxon>
        <taxon>Ixodes</taxon>
    </lineage>
</organism>
<dbReference type="CDD" id="cd01650">
    <property type="entry name" value="RT_nLTR_like"/>
    <property type="match status" value="1"/>
</dbReference>
<dbReference type="PANTHER" id="PTHR19446">
    <property type="entry name" value="REVERSE TRANSCRIPTASES"/>
    <property type="match status" value="1"/>
</dbReference>
<dbReference type="SUPFAM" id="SSF56672">
    <property type="entry name" value="DNA/RNA polymerases"/>
    <property type="match status" value="1"/>
</dbReference>
<name>A0A147BLH2_IXORI</name>
<reference evidence="3" key="1">
    <citation type="journal article" date="2018" name="PLoS Negl. Trop. Dis.">
        <title>Sialome diversity of ticks revealed by RNAseq of single tick salivary glands.</title>
        <authorList>
            <person name="Perner J."/>
            <person name="Kropackova S."/>
            <person name="Kopacek P."/>
            <person name="Ribeiro J.M."/>
        </authorList>
    </citation>
    <scope>NUCLEOTIDE SEQUENCE</scope>
    <source>
        <strain evidence="3">Siblings of single egg batch collected in Ceske Budejovice</strain>
        <tissue evidence="3">Salivary glands</tissue>
    </source>
</reference>
<dbReference type="Pfam" id="PF00078">
    <property type="entry name" value="RVT_1"/>
    <property type="match status" value="1"/>
</dbReference>
<dbReference type="AlphaFoldDB" id="A0A147BLH2"/>
<dbReference type="InterPro" id="IPR000477">
    <property type="entry name" value="RT_dom"/>
</dbReference>
<evidence type="ECO:0000256" key="1">
    <source>
        <dbReference type="SAM" id="MobiDB-lite"/>
    </source>
</evidence>
<evidence type="ECO:0000313" key="3">
    <source>
        <dbReference type="EMBL" id="JAR91606.1"/>
    </source>
</evidence>
<proteinExistence type="predicted"/>
<feature type="domain" description="Reverse transcriptase" evidence="2">
    <location>
        <begin position="190"/>
        <end position="471"/>
    </location>
</feature>
<feature type="region of interest" description="Disordered" evidence="1">
    <location>
        <begin position="775"/>
        <end position="797"/>
    </location>
</feature>
<evidence type="ECO:0000259" key="2">
    <source>
        <dbReference type="PROSITE" id="PS50878"/>
    </source>
</evidence>
<dbReference type="InterPro" id="IPR043502">
    <property type="entry name" value="DNA/RNA_pol_sf"/>
</dbReference>
<feature type="non-terminal residue" evidence="3">
    <location>
        <position position="1"/>
    </location>
</feature>
<protein>
    <submittedName>
        <fullName evidence="3">Putative tick transposon</fullName>
    </submittedName>
</protein>
<dbReference type="PROSITE" id="PS50878">
    <property type="entry name" value="RT_POL"/>
    <property type="match status" value="1"/>
</dbReference>
<dbReference type="EMBL" id="GEGO01003798">
    <property type="protein sequence ID" value="JAR91606.1"/>
    <property type="molecule type" value="Transcribed_RNA"/>
</dbReference>
<sequence>SIQRRQDANRDHRQALRTLGKAPETLRLWEEYQKLKAITQSIVVEKKQIHDRNVMTDIREGGKRAGEKFWRYIGTLDGRDDSPQLIDAENGGVMHNVRALLDEHLHNLFGTTQDFHGNETVSAGGPYIKGPPLANLTSDNTTIVGRVQVARALARLNGGTAPGLDGIPAKVLKGLGPDAQEQLAHLFSRICCGDDPIPTDWRRGRVTFISKKVGNRQLLRDYRPLTVTAVAYRVFATIINWRIAAWAEGAGVFTELQNGFRVGRRLDDNLFTLTQCIEIARAERRPLICCFLDIAKAYDSVPHLTLLERLTHLNMPQTWVSLIRQLYDGNVVTTSFNGVTSGEVAVGKGLRQGCPLSPTLYMLYASSMEKALEDTGIGFTLEHRQHGDIVAWRLPGLAYADDLVLMADSVEDMRRLLVACETAAEHLRLRSNAGKSATVIFSGEECNLGSLILQGSSIPLHTEYRYLGITLSAREDYLTEHHEGQGKSTVTKRNILRRRSLWSSDRYIVTRELWKAVAVPGLTFGNAVICVPSELRTYLERRQREVGRQALGCHGQVANELVEGDVGWSSFEAREANSKLQYYTRLRYMDGDRWARRVFMYIHLKHVNSTWRKGVTRLGTKFKIFCLATEPQTEKEWMSTVREEVKRVERDRWMSGMLQHHSMHMYASLKTEIAPVTFCGNTLGSRLLIEARGGALRTRLYRSKYDSSVTDTVCSACGAGEETIDHLLLACRALHPTPVVGARLEQALGFTNEYSHVVCSKRRLEAWWQTRLKNRGPDQDDQAGGANTHLKRRCQVN</sequence>
<dbReference type="GO" id="GO:0071897">
    <property type="term" value="P:DNA biosynthetic process"/>
    <property type="evidence" value="ECO:0007669"/>
    <property type="project" value="UniProtKB-ARBA"/>
</dbReference>
<accession>A0A147BLH2</accession>